<dbReference type="SUPFAM" id="SSF52172">
    <property type="entry name" value="CheY-like"/>
    <property type="match status" value="1"/>
</dbReference>
<comment type="caution">
    <text evidence="18">The sequence shown here is derived from an EMBL/GenBank/DDBJ whole genome shotgun (WGS) entry which is preliminary data.</text>
</comment>
<dbReference type="PANTHER" id="PTHR43547">
    <property type="entry name" value="TWO-COMPONENT HISTIDINE KINASE"/>
    <property type="match status" value="1"/>
</dbReference>
<keyword evidence="13" id="KW-0472">Membrane</keyword>
<feature type="domain" description="HTH araC/xylS-type" evidence="14">
    <location>
        <begin position="1214"/>
        <end position="1313"/>
    </location>
</feature>
<dbReference type="SMART" id="SM00387">
    <property type="entry name" value="HATPase_c"/>
    <property type="match status" value="1"/>
</dbReference>
<dbReference type="CDD" id="cd00075">
    <property type="entry name" value="HATPase"/>
    <property type="match status" value="1"/>
</dbReference>
<dbReference type="Pfam" id="PF12833">
    <property type="entry name" value="HTH_18"/>
    <property type="match status" value="1"/>
</dbReference>
<proteinExistence type="predicted"/>
<dbReference type="Gene3D" id="3.40.50.2300">
    <property type="match status" value="1"/>
</dbReference>
<keyword evidence="13" id="KW-1133">Transmembrane helix</keyword>
<evidence type="ECO:0000313" key="17">
    <source>
        <dbReference type="EMBL" id="RGT57140.1"/>
    </source>
</evidence>
<feature type="domain" description="Response regulatory" evidence="16">
    <location>
        <begin position="1067"/>
        <end position="1182"/>
    </location>
</feature>
<gene>
    <name evidence="17" type="ORF">DWX27_02900</name>
    <name evidence="18" type="ORF">DWZ32_20595</name>
</gene>
<accession>A0A3E4KXM6</accession>
<evidence type="ECO:0000256" key="5">
    <source>
        <dbReference type="ARBA" id="ARBA00022741"/>
    </source>
</evidence>
<evidence type="ECO:0000256" key="3">
    <source>
        <dbReference type="ARBA" id="ARBA00022553"/>
    </source>
</evidence>
<protein>
    <recommendedName>
        <fullName evidence="2">histidine kinase</fullName>
        <ecNumber evidence="2">2.7.13.3</ecNumber>
    </recommendedName>
</protein>
<evidence type="ECO:0000256" key="11">
    <source>
        <dbReference type="ARBA" id="ARBA00023163"/>
    </source>
</evidence>
<evidence type="ECO:0000313" key="20">
    <source>
        <dbReference type="Proteomes" id="UP000286003"/>
    </source>
</evidence>
<dbReference type="SUPFAM" id="SSF55874">
    <property type="entry name" value="ATPase domain of HSP90 chaperone/DNA topoisomerase II/histidine kinase"/>
    <property type="match status" value="1"/>
</dbReference>
<dbReference type="PROSITE" id="PS00041">
    <property type="entry name" value="HTH_ARAC_FAMILY_1"/>
    <property type="match status" value="1"/>
</dbReference>
<dbReference type="Gene3D" id="1.10.10.60">
    <property type="entry name" value="Homeodomain-like"/>
    <property type="match status" value="1"/>
</dbReference>
<dbReference type="Gene3D" id="1.10.287.130">
    <property type="match status" value="1"/>
</dbReference>
<keyword evidence="10" id="KW-0238">DNA-binding</keyword>
<evidence type="ECO:0000256" key="2">
    <source>
        <dbReference type="ARBA" id="ARBA00012438"/>
    </source>
</evidence>
<evidence type="ECO:0000256" key="7">
    <source>
        <dbReference type="ARBA" id="ARBA00022840"/>
    </source>
</evidence>
<dbReference type="InterPro" id="IPR011123">
    <property type="entry name" value="Y_Y_Y"/>
</dbReference>
<dbReference type="Pfam" id="PF07494">
    <property type="entry name" value="Reg_prop"/>
    <property type="match status" value="2"/>
</dbReference>
<dbReference type="InterPro" id="IPR005467">
    <property type="entry name" value="His_kinase_dom"/>
</dbReference>
<dbReference type="InterPro" id="IPR036097">
    <property type="entry name" value="HisK_dim/P_sf"/>
</dbReference>
<dbReference type="InterPro" id="IPR009057">
    <property type="entry name" value="Homeodomain-like_sf"/>
</dbReference>
<dbReference type="SUPFAM" id="SSF47384">
    <property type="entry name" value="Homodimeric domain of signal transducing histidine kinase"/>
    <property type="match status" value="1"/>
</dbReference>
<keyword evidence="13" id="KW-0812">Transmembrane</keyword>
<dbReference type="Gene3D" id="3.30.565.10">
    <property type="entry name" value="Histidine kinase-like ATPase, C-terminal domain"/>
    <property type="match status" value="1"/>
</dbReference>
<dbReference type="Proteomes" id="UP000284772">
    <property type="component" value="Unassembled WGS sequence"/>
</dbReference>
<evidence type="ECO:0000256" key="1">
    <source>
        <dbReference type="ARBA" id="ARBA00000085"/>
    </source>
</evidence>
<dbReference type="Pfam" id="PF02518">
    <property type="entry name" value="HATPase_c"/>
    <property type="match status" value="1"/>
</dbReference>
<comment type="catalytic activity">
    <reaction evidence="1">
        <text>ATP + protein L-histidine = ADP + protein N-phospho-L-histidine.</text>
        <dbReference type="EC" id="2.7.13.3"/>
    </reaction>
</comment>
<dbReference type="FunFam" id="1.10.10.60:FF:000284">
    <property type="entry name" value="Two-component system sensor histidine kinase/response regulator"/>
    <property type="match status" value="1"/>
</dbReference>
<dbReference type="Pfam" id="PF00072">
    <property type="entry name" value="Response_reg"/>
    <property type="match status" value="1"/>
</dbReference>
<dbReference type="FunFam" id="3.30.565.10:FF:000037">
    <property type="entry name" value="Hybrid sensor histidine kinase/response regulator"/>
    <property type="match status" value="1"/>
</dbReference>
<dbReference type="EC" id="2.7.13.3" evidence="2"/>
<dbReference type="Gene3D" id="2.60.40.10">
    <property type="entry name" value="Immunoglobulins"/>
    <property type="match status" value="1"/>
</dbReference>
<keyword evidence="11" id="KW-0804">Transcription</keyword>
<dbReference type="CDD" id="cd00082">
    <property type="entry name" value="HisKA"/>
    <property type="match status" value="1"/>
</dbReference>
<dbReference type="RefSeq" id="WP_007665395.1">
    <property type="nucleotide sequence ID" value="NZ_CABMMK010000004.1"/>
</dbReference>
<dbReference type="EMBL" id="QRQM01000032">
    <property type="protein sequence ID" value="RHN03409.1"/>
    <property type="molecule type" value="Genomic_DNA"/>
</dbReference>
<evidence type="ECO:0000256" key="10">
    <source>
        <dbReference type="ARBA" id="ARBA00023125"/>
    </source>
</evidence>
<dbReference type="InterPro" id="IPR011110">
    <property type="entry name" value="Reg_prop"/>
</dbReference>
<dbReference type="PANTHER" id="PTHR43547:SF2">
    <property type="entry name" value="HYBRID SIGNAL TRANSDUCTION HISTIDINE KINASE C"/>
    <property type="match status" value="1"/>
</dbReference>
<dbReference type="GeneID" id="26160974"/>
<keyword evidence="6 18" id="KW-0418">Kinase</keyword>
<evidence type="ECO:0000256" key="9">
    <source>
        <dbReference type="ARBA" id="ARBA00023015"/>
    </source>
</evidence>
<dbReference type="PROSITE" id="PS50110">
    <property type="entry name" value="RESPONSE_REGULATORY"/>
    <property type="match status" value="1"/>
</dbReference>
<keyword evidence="7" id="KW-0067">ATP-binding</keyword>
<dbReference type="InterPro" id="IPR018060">
    <property type="entry name" value="HTH_AraC"/>
</dbReference>
<evidence type="ECO:0000256" key="13">
    <source>
        <dbReference type="SAM" id="Phobius"/>
    </source>
</evidence>
<dbReference type="Proteomes" id="UP000286003">
    <property type="component" value="Unassembled WGS sequence"/>
</dbReference>
<dbReference type="PRINTS" id="PR00344">
    <property type="entry name" value="BCTRLSENSOR"/>
</dbReference>
<dbReference type="GO" id="GO:0003700">
    <property type="term" value="F:DNA-binding transcription factor activity"/>
    <property type="evidence" value="ECO:0007669"/>
    <property type="project" value="InterPro"/>
</dbReference>
<dbReference type="InterPro" id="IPR003594">
    <property type="entry name" value="HATPase_dom"/>
</dbReference>
<keyword evidence="9" id="KW-0805">Transcription regulation</keyword>
<sequence>MNSIKMKFLSLILLCVWGMEIDAYDVTVTEFPLLNQLPTKRIMNIFQDSEGYIWYGTEDGLCCDDGYAIHTYRSDFRSPNLMSSNQVTCITEDKHGRIWFGTERGAYILDKWTQQIIPIESDCVNNVQIKTLDATSDGSIWLSISGTLFRYNTDIKIEKSYPIQWNNEPSHMNSLYEDREHRIWITIWGGGICRLNEDADQFIYYPWPYKEGVMRMIQDKEHAYFWVGTWRGGIIKFNPSCKEEEMFTVPQQWNSGDERDCAILYMVQDDVKGYLWATTVNGLLVYKYENDALISVEQDLMGVKKNQMLDQLIKDRSGNIWVAGCNVPSFIVSFSKGIVTHTVQPVQQSSRHIATFLAVCHDDEPNVFWLFQERHRLYLYNLQTEQLEYNIHSSLQLTNNNLGAVFLMKKSRQRGCWVACHDSERIYLMQQEHMKMFVADYVDLPESSTPKSFYEDEDHVLWIGSEKDLYLYDMKSRTLKIMVKGIGLVTNIEKGEGNSVILSVRKTTNESVIYKFKNGREVWKYDFKYDCTAIATIENSSIWLGTRQGQLFHLDNEGRIEEMTNTCGLNGDAINGLLVDKYNHLWIQTKQKLIELDVNSLSFGSYYANESAVRLFYFFPHSYSQLPSGDLIFGGTGGFCQISPSQEFGKKTGTDIPCITNVKVDGKNYPLQDGKVLEIDADKRNIEINFSSLNHLYAHKVSYAYRLNGEGDTWTKLSPGRNVAYLNQLNKGKYLFEVRCTDAEGAWSKSVVTLQIVRLPAFYETWWANMLYLLILGLSAFFFIHRYRNRLMQKQHKKMEEKLVDLKFRFFTNISHELRTPLTLIITPLDALLRKVTDEKIHKQLVSVNRNAQDLLGLINQLLDFRKLEMGGEKLILAKGDIVEYLSFIYNNFQLMASDKHLDFSFHSDYTSCYMYFDIEKLHKIINNLLSNAFKFTPEGGHISLSIQKQEADGNKYVVIKVADTGIGVSSLQLPHIFERFYQVENSAKEGNAGNGIGLHLVKEYTELHNGKIEVTSVEQQGTNFSVFIPTNLVPNENLQKLQENESEDEIMVLKGEAPLAEKARKKILLVEDNKEFREFLRDEMNERFDIIEAADGEEGELLAMKENPDIIISDIMMPKRNGFELCKAIKSNINMSNIPVILLTARISKSAEMTGYEMGADAYIAKPFSLALLFNRVEHLLALQLQRQKEFQQNIEVNPQKLTITPLDEDLLNRILACIEKNLSNSEYSIADLSKDVMMSRMNLYRKLQAITGQSPTDFVKTIRLKKAAQLLLENRYTIVEVAYTVGFNTPSYFTRVFKEQFGITPTQYLEKSGQNVT</sequence>
<dbReference type="InterPro" id="IPR013783">
    <property type="entry name" value="Ig-like_fold"/>
</dbReference>
<dbReference type="SUPFAM" id="SSF46689">
    <property type="entry name" value="Homeodomain-like"/>
    <property type="match status" value="1"/>
</dbReference>
<evidence type="ECO:0000259" key="15">
    <source>
        <dbReference type="PROSITE" id="PS50109"/>
    </source>
</evidence>
<dbReference type="GO" id="GO:0005524">
    <property type="term" value="F:ATP binding"/>
    <property type="evidence" value="ECO:0007669"/>
    <property type="project" value="UniProtKB-KW"/>
</dbReference>
<evidence type="ECO:0000256" key="6">
    <source>
        <dbReference type="ARBA" id="ARBA00022777"/>
    </source>
</evidence>
<evidence type="ECO:0000259" key="16">
    <source>
        <dbReference type="PROSITE" id="PS50110"/>
    </source>
</evidence>
<dbReference type="InterPro" id="IPR018062">
    <property type="entry name" value="HTH_AraC-typ_CS"/>
</dbReference>
<evidence type="ECO:0000256" key="4">
    <source>
        <dbReference type="ARBA" id="ARBA00022679"/>
    </source>
</evidence>
<dbReference type="InterPro" id="IPR036890">
    <property type="entry name" value="HATPase_C_sf"/>
</dbReference>
<dbReference type="InterPro" id="IPR003661">
    <property type="entry name" value="HisK_dim/P_dom"/>
</dbReference>
<keyword evidence="3 12" id="KW-0597">Phosphoprotein</keyword>
<evidence type="ECO:0000313" key="18">
    <source>
        <dbReference type="EMBL" id="RHN03409.1"/>
    </source>
</evidence>
<feature type="modified residue" description="4-aspartylphosphate" evidence="12">
    <location>
        <position position="1115"/>
    </location>
</feature>
<reference evidence="19 20" key="1">
    <citation type="submission" date="2018-08" db="EMBL/GenBank/DDBJ databases">
        <title>A genome reference for cultivated species of the human gut microbiota.</title>
        <authorList>
            <person name="Zou Y."/>
            <person name="Xue W."/>
            <person name="Luo G."/>
        </authorList>
    </citation>
    <scope>NUCLEOTIDE SEQUENCE [LARGE SCALE GENOMIC DNA]</scope>
    <source>
        <strain evidence="17 19">AF19-10AC</strain>
        <strain evidence="18 20">AF31-23</strain>
    </source>
</reference>
<keyword evidence="5" id="KW-0547">Nucleotide-binding</keyword>
<dbReference type="FunFam" id="1.10.287.130:FF:000045">
    <property type="entry name" value="Two-component system sensor histidine kinase/response regulator"/>
    <property type="match status" value="1"/>
</dbReference>
<keyword evidence="8" id="KW-0902">Two-component regulatory system</keyword>
<evidence type="ECO:0000256" key="8">
    <source>
        <dbReference type="ARBA" id="ARBA00023012"/>
    </source>
</evidence>
<dbReference type="SUPFAM" id="SSF63829">
    <property type="entry name" value="Calcium-dependent phosphotriesterase"/>
    <property type="match status" value="3"/>
</dbReference>
<dbReference type="Gene3D" id="2.130.10.10">
    <property type="entry name" value="YVTN repeat-like/Quinoprotein amine dehydrogenase"/>
    <property type="match status" value="2"/>
</dbReference>
<dbReference type="InterPro" id="IPR001789">
    <property type="entry name" value="Sig_transdc_resp-reg_receiver"/>
</dbReference>
<dbReference type="InterPro" id="IPR004358">
    <property type="entry name" value="Sig_transdc_His_kin-like_C"/>
</dbReference>
<dbReference type="SMART" id="SM00448">
    <property type="entry name" value="REC"/>
    <property type="match status" value="1"/>
</dbReference>
<dbReference type="Pfam" id="PF07495">
    <property type="entry name" value="Y_Y_Y"/>
    <property type="match status" value="1"/>
</dbReference>
<dbReference type="EMBL" id="QRWT01000002">
    <property type="protein sequence ID" value="RGT57140.1"/>
    <property type="molecule type" value="Genomic_DNA"/>
</dbReference>
<dbReference type="GO" id="GO:0000155">
    <property type="term" value="F:phosphorelay sensor kinase activity"/>
    <property type="evidence" value="ECO:0007669"/>
    <property type="project" value="InterPro"/>
</dbReference>
<evidence type="ECO:0000256" key="12">
    <source>
        <dbReference type="PROSITE-ProRule" id="PRU00169"/>
    </source>
</evidence>
<dbReference type="InterPro" id="IPR015943">
    <property type="entry name" value="WD40/YVTN_repeat-like_dom_sf"/>
</dbReference>
<dbReference type="PROSITE" id="PS01124">
    <property type="entry name" value="HTH_ARAC_FAMILY_2"/>
    <property type="match status" value="1"/>
</dbReference>
<feature type="transmembrane region" description="Helical" evidence="13">
    <location>
        <begin position="766"/>
        <end position="784"/>
    </location>
</feature>
<feature type="domain" description="Histidine kinase" evidence="15">
    <location>
        <begin position="813"/>
        <end position="1033"/>
    </location>
</feature>
<dbReference type="GO" id="GO:0043565">
    <property type="term" value="F:sequence-specific DNA binding"/>
    <property type="evidence" value="ECO:0007669"/>
    <property type="project" value="InterPro"/>
</dbReference>
<dbReference type="PROSITE" id="PS50109">
    <property type="entry name" value="HIS_KIN"/>
    <property type="match status" value="1"/>
</dbReference>
<keyword evidence="4" id="KW-0808">Transferase</keyword>
<evidence type="ECO:0000313" key="19">
    <source>
        <dbReference type="Proteomes" id="UP000284772"/>
    </source>
</evidence>
<dbReference type="SMART" id="SM00388">
    <property type="entry name" value="HisKA"/>
    <property type="match status" value="1"/>
</dbReference>
<dbReference type="Pfam" id="PF00512">
    <property type="entry name" value="HisKA"/>
    <property type="match status" value="1"/>
</dbReference>
<dbReference type="CDD" id="cd17574">
    <property type="entry name" value="REC_OmpR"/>
    <property type="match status" value="1"/>
</dbReference>
<organism evidence="18 20">
    <name type="scientific">Bacteroides intestinalis</name>
    <dbReference type="NCBI Taxonomy" id="329854"/>
    <lineage>
        <taxon>Bacteria</taxon>
        <taxon>Pseudomonadati</taxon>
        <taxon>Bacteroidota</taxon>
        <taxon>Bacteroidia</taxon>
        <taxon>Bacteroidales</taxon>
        <taxon>Bacteroidaceae</taxon>
        <taxon>Bacteroides</taxon>
    </lineage>
</organism>
<dbReference type="SMART" id="SM00342">
    <property type="entry name" value="HTH_ARAC"/>
    <property type="match status" value="1"/>
</dbReference>
<dbReference type="InterPro" id="IPR011006">
    <property type="entry name" value="CheY-like_superfamily"/>
</dbReference>
<name>A0A3E4KXM6_9BACE</name>
<evidence type="ECO:0000259" key="14">
    <source>
        <dbReference type="PROSITE" id="PS01124"/>
    </source>
</evidence>